<reference evidence="2" key="1">
    <citation type="submission" date="2022-05" db="EMBL/GenBank/DDBJ databases">
        <title>The Musa troglodytarum L. genome provides insights into the mechanism of non-climacteric behaviour and enrichment of carotenoids.</title>
        <authorList>
            <person name="Wang J."/>
        </authorList>
    </citation>
    <scope>NUCLEOTIDE SEQUENCE</scope>
    <source>
        <tissue evidence="2">Leaf</tissue>
    </source>
</reference>
<sequence length="498" mass="55861">MGLQWVILGAVVAAEVAVAALLILPAPRIIKSRIVALASLFLQPGAGILPFAAFQLLDLHWKNEHRLMCASDVCTIEERTRFEKSDFKYQEFAIISISMFTHINIHDICYERDLVEACSFPKCWPNLIIAQKIEKIDRPASHKMNHNEDIEQSLKFGSSPIPLSSTIPATFICQNMQILGPFGIDSIDGSRVETSISEFLCKAPDFDSRYCVLAYRRANFLSFDPRTPLSTRCLKGYSPIAPSKQGQRRFGVRASSSASSESSLPIAPVQLESPIGQFLYQILFSNSYLLPDSVDQQLMQLDREADESKEEPRLSGTDTTLYRRIAEVKENERRRALEDILYALVVQKFVEAGVSLVHALSRSDDPFGSVDLQSLQEEKLERLHSSDAYAMIESQVELIMTQHFSDSECIPPVSKLRVGNIYAACVKYGCFLKRVDQRFQLEKSLKQATPDESRPSTPDTSPQLSSFFSPCFNKGGCGCRNMSSRLLLYASSFDFDTL</sequence>
<dbReference type="Pfam" id="PF05542">
    <property type="entry name" value="DUF760"/>
    <property type="match status" value="1"/>
</dbReference>
<protein>
    <recommendedName>
        <fullName evidence="4">Endoplasmic reticulum transmembrane protein</fullName>
    </recommendedName>
</protein>
<feature type="transmembrane region" description="Helical" evidence="1">
    <location>
        <begin position="36"/>
        <end position="57"/>
    </location>
</feature>
<dbReference type="EMBL" id="CP097503">
    <property type="protein sequence ID" value="URD84497.1"/>
    <property type="molecule type" value="Genomic_DNA"/>
</dbReference>
<dbReference type="PANTHER" id="PTHR31808">
    <property type="entry name" value="EXPRESSED PROTEIN"/>
    <property type="match status" value="1"/>
</dbReference>
<dbReference type="AlphaFoldDB" id="A0A9E7JKI8"/>
<dbReference type="InterPro" id="IPR008479">
    <property type="entry name" value="DUF760"/>
</dbReference>
<evidence type="ECO:0000256" key="1">
    <source>
        <dbReference type="SAM" id="Phobius"/>
    </source>
</evidence>
<name>A0A9E7JKI8_9LILI</name>
<dbReference type="InterPro" id="IPR038925">
    <property type="entry name" value="At3g17800-like"/>
</dbReference>
<accession>A0A9E7JKI8</accession>
<dbReference type="OrthoDB" id="10389967at2759"/>
<keyword evidence="3" id="KW-1185">Reference proteome</keyword>
<evidence type="ECO:0008006" key="4">
    <source>
        <dbReference type="Google" id="ProtNLM"/>
    </source>
</evidence>
<organism evidence="2 3">
    <name type="scientific">Musa troglodytarum</name>
    <name type="common">fe'i banana</name>
    <dbReference type="NCBI Taxonomy" id="320322"/>
    <lineage>
        <taxon>Eukaryota</taxon>
        <taxon>Viridiplantae</taxon>
        <taxon>Streptophyta</taxon>
        <taxon>Embryophyta</taxon>
        <taxon>Tracheophyta</taxon>
        <taxon>Spermatophyta</taxon>
        <taxon>Magnoliopsida</taxon>
        <taxon>Liliopsida</taxon>
        <taxon>Zingiberales</taxon>
        <taxon>Musaceae</taxon>
        <taxon>Musa</taxon>
    </lineage>
</organism>
<keyword evidence="1" id="KW-1133">Transmembrane helix</keyword>
<feature type="transmembrane region" description="Helical" evidence="1">
    <location>
        <begin position="6"/>
        <end position="24"/>
    </location>
</feature>
<keyword evidence="1" id="KW-0472">Membrane</keyword>
<evidence type="ECO:0000313" key="2">
    <source>
        <dbReference type="EMBL" id="URD84497.1"/>
    </source>
</evidence>
<evidence type="ECO:0000313" key="3">
    <source>
        <dbReference type="Proteomes" id="UP001055439"/>
    </source>
</evidence>
<gene>
    <name evidence="2" type="ORF">MUK42_24175</name>
</gene>
<dbReference type="PANTHER" id="PTHR31808:SF4">
    <property type="entry name" value="LIGASE, PUTATIVE (DUF760)-RELATED"/>
    <property type="match status" value="1"/>
</dbReference>
<proteinExistence type="predicted"/>
<dbReference type="Proteomes" id="UP001055439">
    <property type="component" value="Chromosome 10"/>
</dbReference>
<keyword evidence="1" id="KW-0812">Transmembrane</keyword>